<dbReference type="NCBIfam" id="TIGR00663">
    <property type="entry name" value="dnan"/>
    <property type="match status" value="1"/>
</dbReference>
<feature type="domain" description="DNA polymerase III beta sliding clamp central" evidence="12">
    <location>
        <begin position="135"/>
        <end position="266"/>
    </location>
</feature>
<reference evidence="14 15" key="1">
    <citation type="submission" date="2021-03" db="EMBL/GenBank/DDBJ databases">
        <title>Genomic and phenotypic characterization of Chloracidobacterium isolates provides evidence for multiple species.</title>
        <authorList>
            <person name="Saini M.K."/>
            <person name="Costas A.M.G."/>
            <person name="Tank M."/>
            <person name="Bryant D.A."/>
        </authorList>
    </citation>
    <scope>NUCLEOTIDE SEQUENCE [LARGE SCALE GENOMIC DNA]</scope>
    <source>
        <strain evidence="14 15">N</strain>
    </source>
</reference>
<dbReference type="Pfam" id="PF00712">
    <property type="entry name" value="DNA_pol3_beta"/>
    <property type="match status" value="1"/>
</dbReference>
<dbReference type="EMBL" id="CP072642">
    <property type="protein sequence ID" value="QUV93972.1"/>
    <property type="molecule type" value="Genomic_DNA"/>
</dbReference>
<dbReference type="PANTHER" id="PTHR30478:SF0">
    <property type="entry name" value="BETA SLIDING CLAMP"/>
    <property type="match status" value="1"/>
</dbReference>
<dbReference type="PIRSF" id="PIRSF000804">
    <property type="entry name" value="DNA_pol_III_b"/>
    <property type="match status" value="1"/>
</dbReference>
<organism evidence="14 15">
    <name type="scientific">Chloracidobacterium sp. N</name>
    <dbReference type="NCBI Taxonomy" id="2821540"/>
    <lineage>
        <taxon>Bacteria</taxon>
        <taxon>Pseudomonadati</taxon>
        <taxon>Acidobacteriota</taxon>
        <taxon>Terriglobia</taxon>
        <taxon>Terriglobales</taxon>
        <taxon>Acidobacteriaceae</taxon>
        <taxon>Chloracidobacterium</taxon>
        <taxon>Chloracidobacterium aggregatum</taxon>
    </lineage>
</organism>
<dbReference type="Gene3D" id="3.10.150.10">
    <property type="entry name" value="DNA Polymerase III, subunit A, domain 2"/>
    <property type="match status" value="1"/>
</dbReference>
<comment type="subcellular location">
    <subcellularLocation>
        <location evidence="1 10">Cytoplasm</location>
    </subcellularLocation>
</comment>
<dbReference type="InterPro" id="IPR022637">
    <property type="entry name" value="DNA_polIII_beta_cen"/>
</dbReference>
<evidence type="ECO:0000256" key="8">
    <source>
        <dbReference type="ARBA" id="ARBA00022932"/>
    </source>
</evidence>
<comment type="similarity">
    <text evidence="2 10">Belongs to the beta sliding clamp family.</text>
</comment>
<dbReference type="GO" id="GO:0003887">
    <property type="term" value="F:DNA-directed DNA polymerase activity"/>
    <property type="evidence" value="ECO:0007669"/>
    <property type="project" value="UniProtKB-EC"/>
</dbReference>
<evidence type="ECO:0000313" key="15">
    <source>
        <dbReference type="Proteomes" id="UP000677668"/>
    </source>
</evidence>
<keyword evidence="9" id="KW-0238">DNA-binding</keyword>
<dbReference type="PANTHER" id="PTHR30478">
    <property type="entry name" value="DNA POLYMERASE III SUBUNIT BETA"/>
    <property type="match status" value="1"/>
</dbReference>
<dbReference type="Gene3D" id="3.70.10.10">
    <property type="match status" value="1"/>
</dbReference>
<dbReference type="InterPro" id="IPR022634">
    <property type="entry name" value="DNA_polIII_beta_N"/>
</dbReference>
<name>A0ABX8AZ31_9BACT</name>
<keyword evidence="15" id="KW-1185">Reference proteome</keyword>
<keyword evidence="6 10" id="KW-0548">Nucleotidyltransferase</keyword>
<dbReference type="InterPro" id="IPR022635">
    <property type="entry name" value="DNA_polIII_beta_C"/>
</dbReference>
<comment type="function">
    <text evidence="10">Confers DNA tethering and processivity to DNA polymerases and other proteins. Acts as a clamp, forming a ring around DNA (a reaction catalyzed by the clamp-loading complex) which diffuses in an ATP-independent manner freely and bidirectionally along dsDNA. Initially characterized for its ability to contact the catalytic subunit of DNA polymerase III (Pol III), a complex, multichain enzyme responsible for most of the replicative synthesis in bacteria; Pol III exhibits 3'-5' exonuclease proofreading activity. The beta chain is required for initiation of replication as well as for processivity of DNA replication.</text>
</comment>
<dbReference type="Pfam" id="PF02767">
    <property type="entry name" value="DNA_pol3_beta_2"/>
    <property type="match status" value="1"/>
</dbReference>
<evidence type="ECO:0000256" key="10">
    <source>
        <dbReference type="PIRNR" id="PIRNR000804"/>
    </source>
</evidence>
<dbReference type="InterPro" id="IPR046938">
    <property type="entry name" value="DNA_clamp_sf"/>
</dbReference>
<evidence type="ECO:0000259" key="12">
    <source>
        <dbReference type="Pfam" id="PF02767"/>
    </source>
</evidence>
<keyword evidence="4 10" id="KW-0963">Cytoplasm</keyword>
<accession>A0ABX8AZ31</accession>
<gene>
    <name evidence="14" type="primary">dnaN</name>
    <name evidence="14" type="ORF">J8C05_00465</name>
</gene>
<dbReference type="InterPro" id="IPR001001">
    <property type="entry name" value="DNA_polIII_beta"/>
</dbReference>
<dbReference type="Proteomes" id="UP000677668">
    <property type="component" value="Chromosome 1"/>
</dbReference>
<evidence type="ECO:0000256" key="3">
    <source>
        <dbReference type="ARBA" id="ARBA00021035"/>
    </source>
</evidence>
<dbReference type="Pfam" id="PF02768">
    <property type="entry name" value="DNA_pol3_beta_3"/>
    <property type="match status" value="1"/>
</dbReference>
<evidence type="ECO:0000256" key="7">
    <source>
        <dbReference type="ARBA" id="ARBA00022705"/>
    </source>
</evidence>
<sequence>MEFSVAKADLLKELTFLNNVVEKKTTIPILSNILLSGEAGSASAGNVLTLAGTDLDATLKTSCPAAIRHSGTALLPARRLFDIVRNLPDADIHFKSDGSGNMTMTCERSRFRLFSPAPEGYPALPEIPALPLSVSSGILRTMIPRVLFATSQEESRYQLNGVQMVVDSAAADESQAALLRMVATDGHRLALIERPGCVRLDAGAPVEKGKTRISFLIPKKTMAEIVRLAADTTANEIAFGQDDRHVFFQIGGRTFASRLLAGQFPNYEGVMPKSNDKIIVFETDLLVAALKRVGVVADETTHAVKLHATEGRVEITSQSPESGEAVETLSVDYPGPSMTITFNVGYLMDFLAVAHSTQTRFEFKDEITQIQLRPADGDGYDYRYVVMPMRA</sequence>
<keyword evidence="7 10" id="KW-0235">DNA replication</keyword>
<dbReference type="RefSeq" id="WP_211422301.1">
    <property type="nucleotide sequence ID" value="NZ_CP072642.1"/>
</dbReference>
<evidence type="ECO:0000256" key="5">
    <source>
        <dbReference type="ARBA" id="ARBA00022679"/>
    </source>
</evidence>
<evidence type="ECO:0000259" key="11">
    <source>
        <dbReference type="Pfam" id="PF00712"/>
    </source>
</evidence>
<dbReference type="SUPFAM" id="SSF55979">
    <property type="entry name" value="DNA clamp"/>
    <property type="match status" value="3"/>
</dbReference>
<evidence type="ECO:0000256" key="4">
    <source>
        <dbReference type="ARBA" id="ARBA00022490"/>
    </source>
</evidence>
<dbReference type="SMART" id="SM00480">
    <property type="entry name" value="POL3Bc"/>
    <property type="match status" value="1"/>
</dbReference>
<evidence type="ECO:0000256" key="1">
    <source>
        <dbReference type="ARBA" id="ARBA00004496"/>
    </source>
</evidence>
<evidence type="ECO:0000256" key="2">
    <source>
        <dbReference type="ARBA" id="ARBA00010752"/>
    </source>
</evidence>
<keyword evidence="5 10" id="KW-0808">Transferase</keyword>
<protein>
    <recommendedName>
        <fullName evidence="3 10">Beta sliding clamp</fullName>
    </recommendedName>
</protein>
<evidence type="ECO:0000256" key="6">
    <source>
        <dbReference type="ARBA" id="ARBA00022695"/>
    </source>
</evidence>
<dbReference type="CDD" id="cd00140">
    <property type="entry name" value="beta_clamp"/>
    <property type="match status" value="1"/>
</dbReference>
<evidence type="ECO:0000259" key="13">
    <source>
        <dbReference type="Pfam" id="PF02768"/>
    </source>
</evidence>
<feature type="domain" description="DNA polymerase III beta sliding clamp N-terminal" evidence="11">
    <location>
        <begin position="1"/>
        <end position="125"/>
    </location>
</feature>
<proteinExistence type="inferred from homology"/>
<evidence type="ECO:0000313" key="14">
    <source>
        <dbReference type="EMBL" id="QUV93972.1"/>
    </source>
</evidence>
<keyword evidence="8 10" id="KW-0239">DNA-directed DNA polymerase</keyword>
<evidence type="ECO:0000256" key="9">
    <source>
        <dbReference type="ARBA" id="ARBA00023125"/>
    </source>
</evidence>
<comment type="subunit">
    <text evidence="10">Forms a ring-shaped head-to-tail homodimer around DNA.</text>
</comment>
<feature type="domain" description="DNA polymerase III beta sliding clamp C-terminal" evidence="13">
    <location>
        <begin position="270"/>
        <end position="390"/>
    </location>
</feature>